<dbReference type="PANTHER" id="PTHR43540">
    <property type="entry name" value="PEROXYUREIDOACRYLATE/UREIDOACRYLATE AMIDOHYDROLASE-RELATED"/>
    <property type="match status" value="1"/>
</dbReference>
<dbReference type="AlphaFoldDB" id="A0A8J2TWN7"/>
<keyword evidence="1" id="KW-0378">Hydrolase</keyword>
<dbReference type="InterPro" id="IPR000868">
    <property type="entry name" value="Isochorismatase-like_dom"/>
</dbReference>
<evidence type="ECO:0000259" key="2">
    <source>
        <dbReference type="Pfam" id="PF00857"/>
    </source>
</evidence>
<dbReference type="GO" id="GO:0016787">
    <property type="term" value="F:hydrolase activity"/>
    <property type="evidence" value="ECO:0007669"/>
    <property type="project" value="UniProtKB-KW"/>
</dbReference>
<evidence type="ECO:0000256" key="1">
    <source>
        <dbReference type="ARBA" id="ARBA00022801"/>
    </source>
</evidence>
<keyword evidence="4" id="KW-1185">Reference proteome</keyword>
<evidence type="ECO:0000313" key="3">
    <source>
        <dbReference type="EMBL" id="GGA09106.1"/>
    </source>
</evidence>
<gene>
    <name evidence="3" type="ORF">GCM10011333_10110</name>
</gene>
<dbReference type="PANTHER" id="PTHR43540:SF1">
    <property type="entry name" value="ISOCHORISMATASE HYDROLASE"/>
    <property type="match status" value="1"/>
</dbReference>
<dbReference type="EMBL" id="BMFY01000003">
    <property type="protein sequence ID" value="GGA09106.1"/>
    <property type="molecule type" value="Genomic_DNA"/>
</dbReference>
<organism evidence="3 4">
    <name type="scientific">Sediminivirga luteola</name>
    <dbReference type="NCBI Taxonomy" id="1774748"/>
    <lineage>
        <taxon>Bacteria</taxon>
        <taxon>Bacillati</taxon>
        <taxon>Actinomycetota</taxon>
        <taxon>Actinomycetes</taxon>
        <taxon>Micrococcales</taxon>
        <taxon>Brevibacteriaceae</taxon>
        <taxon>Sediminivirga</taxon>
    </lineage>
</organism>
<dbReference type="CDD" id="cd01014">
    <property type="entry name" value="nicotinamidase_related"/>
    <property type="match status" value="1"/>
</dbReference>
<reference evidence="3" key="2">
    <citation type="submission" date="2020-09" db="EMBL/GenBank/DDBJ databases">
        <authorList>
            <person name="Sun Q."/>
            <person name="Zhou Y."/>
        </authorList>
    </citation>
    <scope>NUCLEOTIDE SEQUENCE</scope>
    <source>
        <strain evidence="3">CGMCC 1.12785</strain>
    </source>
</reference>
<sequence>MSGPGPEAAGAATDMTAQTTAQTEALIVIDVQDAFDEAGFWGPTTNPEAEARIGDLLSHWRQTRRGPVVVVRHDSLNPASPLHPDHPGSRLKSFVDAQAADLLIAKDVNSSFLGRPDLHAWLQGEGIGAIVLCGIQTNMCVETTARMGGNLGYQVTVALDATRTFDATAHVPGTGDVTVPAAELMRVTAVNLASDGFARVRSTAEILGARS</sequence>
<feature type="domain" description="Isochorismatase-like" evidence="2">
    <location>
        <begin position="25"/>
        <end position="177"/>
    </location>
</feature>
<dbReference type="InterPro" id="IPR036380">
    <property type="entry name" value="Isochorismatase-like_sf"/>
</dbReference>
<name>A0A8J2TWN7_9MICO</name>
<dbReference type="Proteomes" id="UP000616114">
    <property type="component" value="Unassembled WGS sequence"/>
</dbReference>
<dbReference type="SUPFAM" id="SSF52499">
    <property type="entry name" value="Isochorismatase-like hydrolases"/>
    <property type="match status" value="1"/>
</dbReference>
<dbReference type="InterPro" id="IPR050272">
    <property type="entry name" value="Isochorismatase-like_hydrls"/>
</dbReference>
<evidence type="ECO:0000313" key="4">
    <source>
        <dbReference type="Proteomes" id="UP000616114"/>
    </source>
</evidence>
<proteinExistence type="predicted"/>
<dbReference type="RefSeq" id="WP_229744942.1">
    <property type="nucleotide sequence ID" value="NZ_BMFY01000003.1"/>
</dbReference>
<protein>
    <submittedName>
        <fullName evidence="3">Isochorismatase</fullName>
    </submittedName>
</protein>
<dbReference type="Pfam" id="PF00857">
    <property type="entry name" value="Isochorismatase"/>
    <property type="match status" value="1"/>
</dbReference>
<dbReference type="Gene3D" id="3.40.50.850">
    <property type="entry name" value="Isochorismatase-like"/>
    <property type="match status" value="1"/>
</dbReference>
<reference evidence="3" key="1">
    <citation type="journal article" date="2014" name="Int. J. Syst. Evol. Microbiol.">
        <title>Complete genome sequence of Corynebacterium casei LMG S-19264T (=DSM 44701T), isolated from a smear-ripened cheese.</title>
        <authorList>
            <consortium name="US DOE Joint Genome Institute (JGI-PGF)"/>
            <person name="Walter F."/>
            <person name="Albersmeier A."/>
            <person name="Kalinowski J."/>
            <person name="Ruckert C."/>
        </authorList>
    </citation>
    <scope>NUCLEOTIDE SEQUENCE</scope>
    <source>
        <strain evidence="3">CGMCC 1.12785</strain>
    </source>
</reference>
<comment type="caution">
    <text evidence="3">The sequence shown here is derived from an EMBL/GenBank/DDBJ whole genome shotgun (WGS) entry which is preliminary data.</text>
</comment>
<accession>A0A8J2TWN7</accession>